<organism evidence="1 2">
    <name type="scientific">Elaeophora elaphi</name>
    <dbReference type="NCBI Taxonomy" id="1147741"/>
    <lineage>
        <taxon>Eukaryota</taxon>
        <taxon>Metazoa</taxon>
        <taxon>Ecdysozoa</taxon>
        <taxon>Nematoda</taxon>
        <taxon>Chromadorea</taxon>
        <taxon>Rhabditida</taxon>
        <taxon>Spirurina</taxon>
        <taxon>Spiruromorpha</taxon>
        <taxon>Filarioidea</taxon>
        <taxon>Onchocercidae</taxon>
        <taxon>Elaeophora</taxon>
    </lineage>
</organism>
<dbReference type="WBParaSite" id="EEL_0001043401-mRNA-1">
    <property type="protein sequence ID" value="EEL_0001043401-mRNA-1"/>
    <property type="gene ID" value="EEL_0001043401"/>
</dbReference>
<evidence type="ECO:0000313" key="1">
    <source>
        <dbReference type="Proteomes" id="UP000050640"/>
    </source>
</evidence>
<reference evidence="2" key="1">
    <citation type="submission" date="2017-02" db="UniProtKB">
        <authorList>
            <consortium name="WormBaseParasite"/>
        </authorList>
    </citation>
    <scope>IDENTIFICATION</scope>
</reference>
<dbReference type="AlphaFoldDB" id="A0A0R3S6L2"/>
<sequence>MAKFMLTTCIHKMLPQKMSKKLKFTMRKCANGQNRFTTRCTRHVLRDTMKKMVNDMFGERGAFWQHLYGPFWEVVNAYGTDSNLMNPILIPLQQRKYQKEVALQLPEIPPYPDPPSFCNYEME</sequence>
<accession>A0A0R3S6L2</accession>
<keyword evidence="1" id="KW-1185">Reference proteome</keyword>
<protein>
    <submittedName>
        <fullName evidence="2">Complex I-B17</fullName>
    </submittedName>
</protein>
<name>A0A0R3S6L2_9BILA</name>
<evidence type="ECO:0000313" key="2">
    <source>
        <dbReference type="WBParaSite" id="EEL_0001043401-mRNA-1"/>
    </source>
</evidence>
<dbReference type="Proteomes" id="UP000050640">
    <property type="component" value="Unplaced"/>
</dbReference>
<proteinExistence type="predicted"/>